<dbReference type="GO" id="GO:0009086">
    <property type="term" value="P:methionine biosynthetic process"/>
    <property type="evidence" value="ECO:0007669"/>
    <property type="project" value="UniProtKB-KW"/>
</dbReference>
<evidence type="ECO:0000256" key="8">
    <source>
        <dbReference type="ARBA" id="ARBA00022697"/>
    </source>
</evidence>
<keyword evidence="24" id="KW-1185">Reference proteome</keyword>
<keyword evidence="9" id="KW-0479">Metal-binding</keyword>
<gene>
    <name evidence="23" type="primary">hom</name>
    <name evidence="23" type="ORF">AELLOGFF_04375</name>
</gene>
<dbReference type="GO" id="GO:0009088">
    <property type="term" value="P:threonine biosynthetic process"/>
    <property type="evidence" value="ECO:0007669"/>
    <property type="project" value="UniProtKB-UniPathway"/>
</dbReference>
<dbReference type="InterPro" id="IPR045865">
    <property type="entry name" value="ACT-like_dom_sf"/>
</dbReference>
<dbReference type="Pfam" id="PF01842">
    <property type="entry name" value="ACT"/>
    <property type="match status" value="1"/>
</dbReference>
<evidence type="ECO:0000256" key="15">
    <source>
        <dbReference type="ARBA" id="ARBA00044930"/>
    </source>
</evidence>
<reference evidence="23 24" key="1">
    <citation type="submission" date="2019-11" db="EMBL/GenBank/DDBJ databases">
        <authorList>
            <person name="Holert J."/>
        </authorList>
    </citation>
    <scope>NUCLEOTIDE SEQUENCE [LARGE SCALE GENOMIC DNA]</scope>
    <source>
        <strain evidence="23">BC8_1</strain>
    </source>
</reference>
<feature type="binding site" evidence="19">
    <location>
        <position position="104"/>
    </location>
    <ligand>
        <name>NADPH</name>
        <dbReference type="ChEBI" id="CHEBI:57783"/>
    </ligand>
</feature>
<keyword evidence="7 20" id="KW-0028">Amino-acid biosynthesis</keyword>
<dbReference type="InterPro" id="IPR002912">
    <property type="entry name" value="ACT_dom"/>
</dbReference>
<evidence type="ECO:0000256" key="14">
    <source>
        <dbReference type="ARBA" id="ARBA00023167"/>
    </source>
</evidence>
<dbReference type="GO" id="GO:0004412">
    <property type="term" value="F:homoserine dehydrogenase activity"/>
    <property type="evidence" value="ECO:0007669"/>
    <property type="project" value="UniProtKB-EC"/>
</dbReference>
<dbReference type="RefSeq" id="WP_159230979.1">
    <property type="nucleotide sequence ID" value="NZ_CACSIP010000019.1"/>
</dbReference>
<dbReference type="InterPro" id="IPR005106">
    <property type="entry name" value="Asp/hSer_DH_NAD-bd"/>
</dbReference>
<evidence type="ECO:0000313" key="24">
    <source>
        <dbReference type="Proteomes" id="UP000430146"/>
    </source>
</evidence>
<dbReference type="SUPFAM" id="SSF55021">
    <property type="entry name" value="ACT-like"/>
    <property type="match status" value="1"/>
</dbReference>
<dbReference type="InterPro" id="IPR016204">
    <property type="entry name" value="HDH"/>
</dbReference>
<organism evidence="23 24">
    <name type="scientific">Mycolicibacterium vanbaalenii</name>
    <name type="common">Mycobacterium vanbaalenii</name>
    <dbReference type="NCBI Taxonomy" id="110539"/>
    <lineage>
        <taxon>Bacteria</taxon>
        <taxon>Bacillati</taxon>
        <taxon>Actinomycetota</taxon>
        <taxon>Actinomycetes</taxon>
        <taxon>Mycobacteriales</taxon>
        <taxon>Mycobacteriaceae</taxon>
        <taxon>Mycolicibacterium</taxon>
    </lineage>
</organism>
<evidence type="ECO:0000313" key="23">
    <source>
        <dbReference type="EMBL" id="CAA0121682.1"/>
    </source>
</evidence>
<dbReference type="Gene3D" id="3.40.50.720">
    <property type="entry name" value="NAD(P)-binding Rossmann-like Domain"/>
    <property type="match status" value="1"/>
</dbReference>
<evidence type="ECO:0000256" key="3">
    <source>
        <dbReference type="ARBA" id="ARBA00005062"/>
    </source>
</evidence>
<evidence type="ECO:0000256" key="6">
    <source>
        <dbReference type="ARBA" id="ARBA00013376"/>
    </source>
</evidence>
<evidence type="ECO:0000256" key="9">
    <source>
        <dbReference type="ARBA" id="ARBA00022723"/>
    </source>
</evidence>
<dbReference type="Gene3D" id="3.30.70.260">
    <property type="match status" value="1"/>
</dbReference>
<dbReference type="GO" id="GO:0046872">
    <property type="term" value="F:metal ion binding"/>
    <property type="evidence" value="ECO:0007669"/>
    <property type="project" value="UniProtKB-KW"/>
</dbReference>
<evidence type="ECO:0000256" key="16">
    <source>
        <dbReference type="ARBA" id="ARBA00048841"/>
    </source>
</evidence>
<dbReference type="UniPathway" id="UPA00051">
    <property type="reaction ID" value="UER00465"/>
</dbReference>
<keyword evidence="14 20" id="KW-0486">Methionine biosynthesis</keyword>
<dbReference type="SUPFAM" id="SSF51735">
    <property type="entry name" value="NAD(P)-binding Rossmann-fold domains"/>
    <property type="match status" value="1"/>
</dbReference>
<evidence type="ECO:0000256" key="20">
    <source>
        <dbReference type="RuleBase" id="RU000579"/>
    </source>
</evidence>
<name>A0A5S9QS79_MYCVN</name>
<evidence type="ECO:0000259" key="22">
    <source>
        <dbReference type="PROSITE" id="PS51671"/>
    </source>
</evidence>
<evidence type="ECO:0000256" key="2">
    <source>
        <dbReference type="ARBA" id="ARBA00005056"/>
    </source>
</evidence>
<feature type="binding site" evidence="19">
    <location>
        <begin position="10"/>
        <end position="17"/>
    </location>
    <ligand>
        <name>NADP(+)</name>
        <dbReference type="ChEBI" id="CHEBI:58349"/>
    </ligand>
</feature>
<dbReference type="SUPFAM" id="SSF55347">
    <property type="entry name" value="Glyceraldehyde-3-phosphate dehydrogenase-like, C-terminal domain"/>
    <property type="match status" value="1"/>
</dbReference>
<keyword evidence="10 19" id="KW-0521">NADP</keyword>
<keyword evidence="12" id="KW-0520">NAD</keyword>
<evidence type="ECO:0000256" key="7">
    <source>
        <dbReference type="ARBA" id="ARBA00022605"/>
    </source>
</evidence>
<evidence type="ECO:0000256" key="4">
    <source>
        <dbReference type="ARBA" id="ARBA00006753"/>
    </source>
</evidence>
<dbReference type="AlphaFoldDB" id="A0A5S9QS79"/>
<accession>A0A5S9QS79</accession>
<dbReference type="CDD" id="cd04881">
    <property type="entry name" value="ACT_HSDH-Hom"/>
    <property type="match status" value="1"/>
</dbReference>
<dbReference type="InterPro" id="IPR001342">
    <property type="entry name" value="HDH_cat"/>
</dbReference>
<evidence type="ECO:0000256" key="18">
    <source>
        <dbReference type="PIRSR" id="PIRSR000098-1"/>
    </source>
</evidence>
<dbReference type="EC" id="1.1.1.3" evidence="5 20"/>
<evidence type="ECO:0000256" key="21">
    <source>
        <dbReference type="RuleBase" id="RU004171"/>
    </source>
</evidence>
<evidence type="ECO:0000256" key="10">
    <source>
        <dbReference type="ARBA" id="ARBA00022857"/>
    </source>
</evidence>
<dbReference type="OrthoDB" id="9808167at2"/>
<comment type="cofactor">
    <cofactor evidence="1">
        <name>a metal cation</name>
        <dbReference type="ChEBI" id="CHEBI:25213"/>
    </cofactor>
</comment>
<proteinExistence type="inferred from homology"/>
<evidence type="ECO:0000256" key="1">
    <source>
        <dbReference type="ARBA" id="ARBA00001920"/>
    </source>
</evidence>
<dbReference type="PIRSF" id="PIRSF000098">
    <property type="entry name" value="Homoser_dehydrog"/>
    <property type="match status" value="1"/>
</dbReference>
<comment type="function">
    <text evidence="15">Catalyzes the conversion of L-aspartate-beta-semialdehyde (L-Asa) to L-homoserine (L-Hse), the third step in the biosynthesis of threonine and methionine from aspartate.</text>
</comment>
<dbReference type="InterPro" id="IPR036291">
    <property type="entry name" value="NAD(P)-bd_dom_sf"/>
</dbReference>
<dbReference type="UniPathway" id="UPA00050">
    <property type="reaction ID" value="UER00063"/>
</dbReference>
<feature type="binding site" evidence="19">
    <location>
        <position position="189"/>
    </location>
    <ligand>
        <name>L-homoserine</name>
        <dbReference type="ChEBI" id="CHEBI:57476"/>
    </ligand>
</feature>
<comment type="pathway">
    <text evidence="2 20">Amino-acid biosynthesis; L-threonine biosynthesis; L-threonine from L-aspartate: step 3/5.</text>
</comment>
<dbReference type="InterPro" id="IPR019811">
    <property type="entry name" value="HDH_CS"/>
</dbReference>
<dbReference type="FunFam" id="3.40.50.720:FF:000062">
    <property type="entry name" value="Homoserine dehydrogenase"/>
    <property type="match status" value="1"/>
</dbReference>
<comment type="catalytic activity">
    <reaction evidence="16">
        <text>L-homoserine + NADP(+) = L-aspartate 4-semialdehyde + NADPH + H(+)</text>
        <dbReference type="Rhea" id="RHEA:15761"/>
        <dbReference type="ChEBI" id="CHEBI:15378"/>
        <dbReference type="ChEBI" id="CHEBI:57476"/>
        <dbReference type="ChEBI" id="CHEBI:57783"/>
        <dbReference type="ChEBI" id="CHEBI:58349"/>
        <dbReference type="ChEBI" id="CHEBI:537519"/>
        <dbReference type="EC" id="1.1.1.3"/>
    </reaction>
    <physiologicalReaction direction="right-to-left" evidence="16">
        <dbReference type="Rhea" id="RHEA:15763"/>
    </physiologicalReaction>
</comment>
<feature type="active site" description="Proton donor" evidence="18">
    <location>
        <position position="204"/>
    </location>
</feature>
<dbReference type="EMBL" id="CACSIP010000019">
    <property type="protein sequence ID" value="CAA0121682.1"/>
    <property type="molecule type" value="Genomic_DNA"/>
</dbReference>
<keyword evidence="11 20" id="KW-0560">Oxidoreductase</keyword>
<protein>
    <recommendedName>
        <fullName evidence="6 20">Homoserine dehydrogenase</fullName>
        <ecNumber evidence="5 20">1.1.1.3</ecNumber>
    </recommendedName>
</protein>
<dbReference type="Pfam" id="PF00742">
    <property type="entry name" value="Homoserine_dh"/>
    <property type="match status" value="1"/>
</dbReference>
<evidence type="ECO:0000256" key="12">
    <source>
        <dbReference type="ARBA" id="ARBA00023027"/>
    </source>
</evidence>
<evidence type="ECO:0000256" key="13">
    <source>
        <dbReference type="ARBA" id="ARBA00023053"/>
    </source>
</evidence>
<dbReference type="GO" id="GO:0050661">
    <property type="term" value="F:NADP binding"/>
    <property type="evidence" value="ECO:0007669"/>
    <property type="project" value="InterPro"/>
</dbReference>
<dbReference type="Gene3D" id="3.30.360.10">
    <property type="entry name" value="Dihydrodipicolinate Reductase, domain 2"/>
    <property type="match status" value="1"/>
</dbReference>
<dbReference type="Pfam" id="PF03447">
    <property type="entry name" value="NAD_binding_3"/>
    <property type="match status" value="1"/>
</dbReference>
<comment type="similarity">
    <text evidence="4 21">Belongs to the homoserine dehydrogenase family.</text>
</comment>
<dbReference type="PANTHER" id="PTHR43331:SF1">
    <property type="entry name" value="HOMOSERINE DEHYDROGENASE"/>
    <property type="match status" value="1"/>
</dbReference>
<feature type="domain" description="ACT" evidence="22">
    <location>
        <begin position="353"/>
        <end position="432"/>
    </location>
</feature>
<dbReference type="FunFam" id="3.30.360.10:FF:000005">
    <property type="entry name" value="Homoserine dehydrogenase"/>
    <property type="match status" value="1"/>
</dbReference>
<keyword evidence="8 20" id="KW-0791">Threonine biosynthesis</keyword>
<comment type="catalytic activity">
    <reaction evidence="17">
        <text>L-homoserine + NAD(+) = L-aspartate 4-semialdehyde + NADH + H(+)</text>
        <dbReference type="Rhea" id="RHEA:15757"/>
        <dbReference type="ChEBI" id="CHEBI:15378"/>
        <dbReference type="ChEBI" id="CHEBI:57476"/>
        <dbReference type="ChEBI" id="CHEBI:57540"/>
        <dbReference type="ChEBI" id="CHEBI:57945"/>
        <dbReference type="ChEBI" id="CHEBI:537519"/>
        <dbReference type="EC" id="1.1.1.3"/>
    </reaction>
    <physiologicalReaction direction="right-to-left" evidence="17">
        <dbReference type="Rhea" id="RHEA:15759"/>
    </physiologicalReaction>
</comment>
<keyword evidence="13" id="KW-0915">Sodium</keyword>
<evidence type="ECO:0000256" key="19">
    <source>
        <dbReference type="PIRSR" id="PIRSR000098-2"/>
    </source>
</evidence>
<dbReference type="NCBIfam" id="NF004976">
    <property type="entry name" value="PRK06349.1"/>
    <property type="match status" value="1"/>
</dbReference>
<comment type="pathway">
    <text evidence="3 20">Amino-acid biosynthesis; L-methionine biosynthesis via de novo pathway; L-homoserine from L-aspartate: step 3/3.</text>
</comment>
<evidence type="ECO:0000256" key="11">
    <source>
        <dbReference type="ARBA" id="ARBA00023002"/>
    </source>
</evidence>
<evidence type="ECO:0000256" key="17">
    <source>
        <dbReference type="ARBA" id="ARBA00049031"/>
    </source>
</evidence>
<sequence length="438" mass="45605">MSNAIGVAVLGLGNVGSQVVRIINESAADLTARIGAPLEIRGIGVRRVDADRGVPVELLTDNIEELVSREDVDIVVELMGPVEPARKAILTALEQGKSVVTANKALMAVSTGELAQAAENARVDLYFEAAVAGAIPVVRPLTQSLAGDTVLRVAGIVNGTTNYILSEMDSTGADYASALADACSLGYAEADPTADVEGYDAAAKAAILASIAFHTRVTTDDVYREGISTVTAADFESARALGCTIKLLAICERLITDEGQQRVSARVYPALVPLDHPLASVNGAFNAVVVEAEAAGRLMFYGQGAGGAPTASAVLGDLVMAARNRVQGGRGPRESKYAKLPVAPIGFIPTRYYVNMNVADRPGVLSAVAAEFSKREVSIAEVRQEGMVDDGGQRCGARIVVVTHQATDAALSETVAALADLEVVQSINSVLRMEGTTE</sequence>
<dbReference type="Proteomes" id="UP000430146">
    <property type="component" value="Unassembled WGS sequence"/>
</dbReference>
<evidence type="ECO:0000256" key="5">
    <source>
        <dbReference type="ARBA" id="ARBA00013213"/>
    </source>
</evidence>
<dbReference type="PANTHER" id="PTHR43331">
    <property type="entry name" value="HOMOSERINE DEHYDROGENASE"/>
    <property type="match status" value="1"/>
</dbReference>
<dbReference type="PROSITE" id="PS01042">
    <property type="entry name" value="HOMOSER_DHGENASE"/>
    <property type="match status" value="1"/>
</dbReference>
<dbReference type="PROSITE" id="PS51671">
    <property type="entry name" value="ACT"/>
    <property type="match status" value="1"/>
</dbReference>